<dbReference type="EMBL" id="JAUJLE010002061">
    <property type="protein sequence ID" value="KAK0948356.1"/>
    <property type="molecule type" value="Genomic_DNA"/>
</dbReference>
<evidence type="ECO:0000256" key="6">
    <source>
        <dbReference type="ARBA" id="ARBA00022695"/>
    </source>
</evidence>
<dbReference type="Proteomes" id="UP001175353">
    <property type="component" value="Unassembled WGS sequence"/>
</dbReference>
<keyword evidence="5 10" id="KW-0808">Transferase</keyword>
<comment type="catalytic activity">
    <reaction evidence="8">
        <text>RNA(n) + a ribonucleoside 5'-triphosphate = RNA(n+1) + diphosphate</text>
        <dbReference type="Rhea" id="RHEA:21248"/>
        <dbReference type="Rhea" id="RHEA-COMP:14527"/>
        <dbReference type="Rhea" id="RHEA-COMP:17342"/>
        <dbReference type="ChEBI" id="CHEBI:33019"/>
        <dbReference type="ChEBI" id="CHEBI:61557"/>
        <dbReference type="ChEBI" id="CHEBI:140395"/>
        <dbReference type="EC" id="2.7.7.6"/>
    </reaction>
</comment>
<dbReference type="InterPro" id="IPR043502">
    <property type="entry name" value="DNA/RNA_pol_sf"/>
</dbReference>
<keyword evidence="4 10" id="KW-0240">DNA-directed RNA polymerase</keyword>
<evidence type="ECO:0000256" key="8">
    <source>
        <dbReference type="ARBA" id="ARBA00048552"/>
    </source>
</evidence>
<organism evidence="10 11">
    <name type="scientific">Friedmanniomyces endolithicus</name>
    <dbReference type="NCBI Taxonomy" id="329885"/>
    <lineage>
        <taxon>Eukaryota</taxon>
        <taxon>Fungi</taxon>
        <taxon>Dikarya</taxon>
        <taxon>Ascomycota</taxon>
        <taxon>Pezizomycotina</taxon>
        <taxon>Dothideomycetes</taxon>
        <taxon>Dothideomycetidae</taxon>
        <taxon>Mycosphaerellales</taxon>
        <taxon>Teratosphaeriaceae</taxon>
        <taxon>Friedmanniomyces</taxon>
    </lineage>
</organism>
<dbReference type="SUPFAM" id="SSF56672">
    <property type="entry name" value="DNA/RNA polymerases"/>
    <property type="match status" value="1"/>
</dbReference>
<comment type="function">
    <text evidence="1">DNA-dependent RNA polymerase catalyzes the transcription of DNA into RNA using the four ribonucleoside triphosphates as substrates.</text>
</comment>
<evidence type="ECO:0000259" key="9">
    <source>
        <dbReference type="Pfam" id="PF00940"/>
    </source>
</evidence>
<proteinExistence type="inferred from homology"/>
<dbReference type="PANTHER" id="PTHR10102:SF0">
    <property type="entry name" value="DNA-DIRECTED RNA POLYMERASE, MITOCHONDRIAL"/>
    <property type="match status" value="1"/>
</dbReference>
<dbReference type="InterPro" id="IPR002092">
    <property type="entry name" value="DNA-dir_Rpol_phage-type"/>
</dbReference>
<accession>A0AAN6GWT3</accession>
<keyword evidence="6 10" id="KW-0548">Nucleotidyltransferase</keyword>
<comment type="caution">
    <text evidence="10">The sequence shown here is derived from an EMBL/GenBank/DDBJ whole genome shotgun (WGS) entry which is preliminary data.</text>
</comment>
<evidence type="ECO:0000256" key="1">
    <source>
        <dbReference type="ARBA" id="ARBA00004026"/>
    </source>
</evidence>
<comment type="similarity">
    <text evidence="2">Belongs to the phage and mitochondrial RNA polymerase family.</text>
</comment>
<evidence type="ECO:0000256" key="7">
    <source>
        <dbReference type="ARBA" id="ARBA00023163"/>
    </source>
</evidence>
<dbReference type="PANTHER" id="PTHR10102">
    <property type="entry name" value="DNA-DIRECTED RNA POLYMERASE, MITOCHONDRIAL"/>
    <property type="match status" value="1"/>
</dbReference>
<dbReference type="GO" id="GO:0006390">
    <property type="term" value="P:mitochondrial transcription"/>
    <property type="evidence" value="ECO:0007669"/>
    <property type="project" value="TreeGrafter"/>
</dbReference>
<dbReference type="AlphaFoldDB" id="A0AAN6GWT3"/>
<dbReference type="Pfam" id="PF00940">
    <property type="entry name" value="RNA_pol"/>
    <property type="match status" value="1"/>
</dbReference>
<dbReference type="GO" id="GO:0003899">
    <property type="term" value="F:DNA-directed RNA polymerase activity"/>
    <property type="evidence" value="ECO:0007669"/>
    <property type="project" value="UniProtKB-EC"/>
</dbReference>
<name>A0AAN6GWT3_9PEZI</name>
<dbReference type="GO" id="GO:0034245">
    <property type="term" value="C:mitochondrial DNA-directed RNA polymerase complex"/>
    <property type="evidence" value="ECO:0007669"/>
    <property type="project" value="TreeGrafter"/>
</dbReference>
<reference evidence="10" key="1">
    <citation type="submission" date="2023-06" db="EMBL/GenBank/DDBJ databases">
        <title>Black Yeasts Isolated from many extreme environments.</title>
        <authorList>
            <person name="Coleine C."/>
            <person name="Stajich J.E."/>
            <person name="Selbmann L."/>
        </authorList>
    </citation>
    <scope>NUCLEOTIDE SEQUENCE</scope>
    <source>
        <strain evidence="10">CCFEE 5200</strain>
    </source>
</reference>
<evidence type="ECO:0000256" key="4">
    <source>
        <dbReference type="ARBA" id="ARBA00022478"/>
    </source>
</evidence>
<evidence type="ECO:0000256" key="3">
    <source>
        <dbReference type="ARBA" id="ARBA00012418"/>
    </source>
</evidence>
<evidence type="ECO:0000256" key="2">
    <source>
        <dbReference type="ARBA" id="ARBA00009493"/>
    </source>
</evidence>
<sequence length="134" mass="15289">MTAPPEPEATADGSARRKWLMELRDIENKRAGIHSKRCFQNFQLENARAVVNETLYFPHNMDFRGRAYPIPPYLNHMGADNVRGVLVFAQGKELGDGGLRWLKIHLATAAGYDKASLEERVRFTDDNLEDIWDS</sequence>
<evidence type="ECO:0000313" key="10">
    <source>
        <dbReference type="EMBL" id="KAK0948356.1"/>
    </source>
</evidence>
<dbReference type="Gene3D" id="1.10.287.280">
    <property type="match status" value="1"/>
</dbReference>
<feature type="domain" description="DNA-directed RNA polymerase C-terminal" evidence="9">
    <location>
        <begin position="92"/>
        <end position="134"/>
    </location>
</feature>
<feature type="non-terminal residue" evidence="10">
    <location>
        <position position="134"/>
    </location>
</feature>
<protein>
    <recommendedName>
        <fullName evidence="3">DNA-directed RNA polymerase</fullName>
        <ecNumber evidence="3">2.7.7.6</ecNumber>
    </recommendedName>
</protein>
<gene>
    <name evidence="10" type="primary">RPO41_6</name>
    <name evidence="10" type="ORF">LTR91_027090</name>
</gene>
<evidence type="ECO:0000313" key="11">
    <source>
        <dbReference type="Proteomes" id="UP001175353"/>
    </source>
</evidence>
<dbReference type="InterPro" id="IPR046950">
    <property type="entry name" value="DNA-dir_Rpol_C_phage-type"/>
</dbReference>
<evidence type="ECO:0000256" key="5">
    <source>
        <dbReference type="ARBA" id="ARBA00022679"/>
    </source>
</evidence>
<dbReference type="EC" id="2.7.7.6" evidence="3"/>
<keyword evidence="7" id="KW-0804">Transcription</keyword>
<keyword evidence="11" id="KW-1185">Reference proteome</keyword>
<dbReference type="GO" id="GO:0001018">
    <property type="term" value="F:mitochondrial promoter sequence-specific DNA binding"/>
    <property type="evidence" value="ECO:0007669"/>
    <property type="project" value="TreeGrafter"/>
</dbReference>